<feature type="signal peptide" evidence="1">
    <location>
        <begin position="1"/>
        <end position="19"/>
    </location>
</feature>
<dbReference type="RefSeq" id="WP_346187990.1">
    <property type="nucleotide sequence ID" value="NZ_BAABRL010000003.1"/>
</dbReference>
<organism evidence="2 3">
    <name type="scientific">Rubritalea halochordaticola</name>
    <dbReference type="NCBI Taxonomy" id="714537"/>
    <lineage>
        <taxon>Bacteria</taxon>
        <taxon>Pseudomonadati</taxon>
        <taxon>Verrucomicrobiota</taxon>
        <taxon>Verrucomicrobiia</taxon>
        <taxon>Verrucomicrobiales</taxon>
        <taxon>Rubritaleaceae</taxon>
        <taxon>Rubritalea</taxon>
    </lineage>
</organism>
<dbReference type="Proteomes" id="UP001424741">
    <property type="component" value="Unassembled WGS sequence"/>
</dbReference>
<gene>
    <name evidence="2" type="ORF">Rhal01_01322</name>
</gene>
<comment type="caution">
    <text evidence="2">The sequence shown here is derived from an EMBL/GenBank/DDBJ whole genome shotgun (WGS) entry which is preliminary data.</text>
</comment>
<dbReference type="PROSITE" id="PS51257">
    <property type="entry name" value="PROKAR_LIPOPROTEIN"/>
    <property type="match status" value="1"/>
</dbReference>
<keyword evidence="3" id="KW-1185">Reference proteome</keyword>
<reference evidence="2 3" key="1">
    <citation type="submission" date="2024-02" db="EMBL/GenBank/DDBJ databases">
        <title>Rubritalea halochordaticola NBRC 107102.</title>
        <authorList>
            <person name="Ichikawa N."/>
            <person name="Katano-Makiyama Y."/>
            <person name="Hidaka K."/>
        </authorList>
    </citation>
    <scope>NUCLEOTIDE SEQUENCE [LARGE SCALE GENOMIC DNA]</scope>
    <source>
        <strain evidence="2 3">NBRC 107102</strain>
    </source>
</reference>
<feature type="chain" id="PRO_5046145842" evidence="1">
    <location>
        <begin position="20"/>
        <end position="120"/>
    </location>
</feature>
<protein>
    <submittedName>
        <fullName evidence="2">Uncharacterized protein</fullName>
    </submittedName>
</protein>
<proteinExistence type="predicted"/>
<keyword evidence="1" id="KW-0732">Signal</keyword>
<dbReference type="EMBL" id="BAABRL010000003">
    <property type="protein sequence ID" value="GAA5495150.1"/>
    <property type="molecule type" value="Genomic_DNA"/>
</dbReference>
<name>A0ABP9UXL8_9BACT</name>
<accession>A0ABP9UXL8</accession>
<evidence type="ECO:0000313" key="3">
    <source>
        <dbReference type="Proteomes" id="UP001424741"/>
    </source>
</evidence>
<evidence type="ECO:0000313" key="2">
    <source>
        <dbReference type="EMBL" id="GAA5495150.1"/>
    </source>
</evidence>
<sequence length="120" mass="13471">MRLPLLSAPLLALASCVNAPHEGPEIIEDRGIKKCAVHDTALTAHKGYLFNGLMHGTPDYEFAASRYPHTLGPSFSETYQDTPPFEYTIPFTNYTSSECEAAHKRLSKYPSWYKSFVTTR</sequence>
<evidence type="ECO:0000256" key="1">
    <source>
        <dbReference type="SAM" id="SignalP"/>
    </source>
</evidence>